<accession>A0AAE7WML1</accession>
<organism evidence="2 3">
    <name type="scientific">Stenotrophomonas phage Philippe</name>
    <dbReference type="NCBI Taxonomy" id="2859655"/>
    <lineage>
        <taxon>Viruses</taxon>
        <taxon>Duplodnaviria</taxon>
        <taxon>Heunggongvirae</taxon>
        <taxon>Uroviricota</taxon>
        <taxon>Caudoviricetes</taxon>
        <taxon>Schitoviridae</taxon>
        <taxon>Philippevirus</taxon>
        <taxon>Philippevirus philippe</taxon>
    </lineage>
</organism>
<name>A0AAE7WML1_9CAUD</name>
<feature type="compositionally biased region" description="Basic and acidic residues" evidence="1">
    <location>
        <begin position="593"/>
        <end position="614"/>
    </location>
</feature>
<proteinExistence type="predicted"/>
<sequence length="667" mass="72933">MKIQVAAAILKDDSLTLITTSGEYHKIPQGDARIRPLLDLVLPIVKNGGTVEVDLASVTQNHYEEFEKKTNGVIRFFRVAKEKLKSWFGEKSLTVDGTYGNIPDTPKAEEEEKLHTLPEVQTEEVLAAQRERTLKEITESATPIAGMVFNEGTKQNDVPLQENETVIAVVDGKGIVPNAQNLLPQIARSNKIGSTIGMENFMRRTAGLKRQHSQEDLIQFIGKSDLQVADDGCILGWKNLNSSGEENVYVDPFTRKVRQWIGSLVFMAENLVDPNRGQDCSNGLHVASRSYLGGYMGNGGGTFLIKIRPEDVIAVPKYNTNKMRVCAYHILGKLSPEDTRLMLDNKPLASEAGQRLLAHAVAGTHIAVTHKTEITGSRGEGCIYTTVDAFATPATNEDTVAVAVEDETVAVVEPVDYENAEAAPVIDPNEVAEEVTELKSGQPTRKEQAEALYEAWAASGAKLDSQEFHDLTAFKKACKVSWSKLGLPSSPNGNVLPPTASVALPPVEAPVQAVEAVEEAPAPVVAEEAELSAEELYERYIDSDADSAEERKYAGLLLKVLDSDPDAFYDVCDSEDVQIFRDIVEEDEQPTPTEEKTVEAPKKLTPSGEKKPYREQLQDLLKGETSLTLKSPSKARSALSIKQASKKGWSVLGVDEKLAKRIVELAK</sequence>
<evidence type="ECO:0000313" key="2">
    <source>
        <dbReference type="EMBL" id="QYW02256.1"/>
    </source>
</evidence>
<feature type="region of interest" description="Disordered" evidence="1">
    <location>
        <begin position="586"/>
        <end position="614"/>
    </location>
</feature>
<dbReference type="Proteomes" id="UP000827261">
    <property type="component" value="Segment"/>
</dbReference>
<gene>
    <name evidence="2" type="ORF">CPT_Philippe_063</name>
</gene>
<keyword evidence="3" id="KW-1185">Reference proteome</keyword>
<dbReference type="EMBL" id="MZ326861">
    <property type="protein sequence ID" value="QYW02256.1"/>
    <property type="molecule type" value="Genomic_DNA"/>
</dbReference>
<protein>
    <submittedName>
        <fullName evidence="2">RIIb-like protein</fullName>
    </submittedName>
</protein>
<reference evidence="2" key="1">
    <citation type="submission" date="2021-06" db="EMBL/GenBank/DDBJ databases">
        <title>Complete genome sequence of Stenotrophomonas maltophilia phage Philippe.</title>
        <authorList>
            <person name="Vallavanatt I."/>
            <person name="Bartz M."/>
            <person name="Clark J."/>
            <person name="Burrowes B."/>
            <person name="Liu M."/>
            <person name="Gill J."/>
        </authorList>
    </citation>
    <scope>NUCLEOTIDE SEQUENCE</scope>
</reference>
<evidence type="ECO:0000256" key="1">
    <source>
        <dbReference type="SAM" id="MobiDB-lite"/>
    </source>
</evidence>
<evidence type="ECO:0000313" key="3">
    <source>
        <dbReference type="Proteomes" id="UP000827261"/>
    </source>
</evidence>